<dbReference type="EMBL" id="NIVC01002234">
    <property type="protein sequence ID" value="PAA59753.1"/>
    <property type="molecule type" value="Genomic_DNA"/>
</dbReference>
<dbReference type="Gene3D" id="2.60.120.200">
    <property type="match status" value="2"/>
</dbReference>
<feature type="domain" description="Cadherin" evidence="17">
    <location>
        <begin position="376"/>
        <end position="489"/>
    </location>
</feature>
<feature type="domain" description="Cadherin" evidence="17">
    <location>
        <begin position="617"/>
        <end position="723"/>
    </location>
</feature>
<dbReference type="GO" id="GO:0007156">
    <property type="term" value="P:homophilic cell adhesion via plasma membrane adhesion molecules"/>
    <property type="evidence" value="ECO:0007669"/>
    <property type="project" value="InterPro"/>
</dbReference>
<keyword evidence="5 9" id="KW-0106">Calcium</keyword>
<dbReference type="Proteomes" id="UP000215902">
    <property type="component" value="Unassembled WGS sequence"/>
</dbReference>
<feature type="disulfide bond" evidence="10">
    <location>
        <begin position="2021"/>
        <end position="2038"/>
    </location>
</feature>
<dbReference type="CDD" id="cd00054">
    <property type="entry name" value="EGF_CA"/>
    <property type="match status" value="1"/>
</dbReference>
<dbReference type="InterPro" id="IPR000742">
    <property type="entry name" value="EGF"/>
</dbReference>
<keyword evidence="3 14" id="KW-0732">Signal</keyword>
<dbReference type="InterPro" id="IPR020894">
    <property type="entry name" value="Cadherin_CS"/>
</dbReference>
<keyword evidence="2 11" id="KW-0812">Transmembrane</keyword>
<feature type="domain" description="EGF-like" evidence="16">
    <location>
        <begin position="2562"/>
        <end position="2598"/>
    </location>
</feature>
<comment type="function">
    <text evidence="12">Cadherins are calcium-dependent cell adhesion proteins.</text>
</comment>
<dbReference type="InterPro" id="IPR001791">
    <property type="entry name" value="Laminin_G"/>
</dbReference>
<evidence type="ECO:0000256" key="11">
    <source>
        <dbReference type="RuleBase" id="RU003318"/>
    </source>
</evidence>
<dbReference type="CDD" id="cd00053">
    <property type="entry name" value="EGF"/>
    <property type="match status" value="1"/>
</dbReference>
<dbReference type="SUPFAM" id="SSF49899">
    <property type="entry name" value="Concanavalin A-like lectins/glucanases"/>
    <property type="match status" value="2"/>
</dbReference>
<dbReference type="PROSITE" id="PS00022">
    <property type="entry name" value="EGF_1"/>
    <property type="match status" value="2"/>
</dbReference>
<dbReference type="STRING" id="282301.A0A267EDW3"/>
<dbReference type="InterPro" id="IPR056370">
    <property type="entry name" value="Shg-like_Ig-like"/>
</dbReference>
<keyword evidence="10" id="KW-0245">EGF-like domain</keyword>
<evidence type="ECO:0000259" key="15">
    <source>
        <dbReference type="PROSITE" id="PS50025"/>
    </source>
</evidence>
<dbReference type="Pfam" id="PF24811">
    <property type="entry name" value="Ig_Shg"/>
    <property type="match status" value="1"/>
</dbReference>
<feature type="domain" description="Cadherin" evidence="17">
    <location>
        <begin position="1298"/>
        <end position="1400"/>
    </location>
</feature>
<keyword evidence="8 10" id="KW-1015">Disulfide bond</keyword>
<protein>
    <recommendedName>
        <fullName evidence="20">Protocadherin Fat 4</fullName>
    </recommendedName>
</protein>
<feature type="domain" description="Cadherin" evidence="17">
    <location>
        <begin position="312"/>
        <end position="373"/>
    </location>
</feature>
<evidence type="ECO:0000259" key="17">
    <source>
        <dbReference type="PROSITE" id="PS50268"/>
    </source>
</evidence>
<dbReference type="Pfam" id="PF01049">
    <property type="entry name" value="CADH_Y-type_LIR"/>
    <property type="match status" value="1"/>
</dbReference>
<dbReference type="Gene3D" id="2.10.25.10">
    <property type="entry name" value="Laminin"/>
    <property type="match status" value="2"/>
</dbReference>
<feature type="domain" description="Cadherin" evidence="17">
    <location>
        <begin position="1525"/>
        <end position="1624"/>
    </location>
</feature>
<feature type="signal peptide" evidence="14">
    <location>
        <begin position="1"/>
        <end position="25"/>
    </location>
</feature>
<dbReference type="CDD" id="cd00110">
    <property type="entry name" value="LamG"/>
    <property type="match status" value="2"/>
</dbReference>
<evidence type="ECO:0000256" key="1">
    <source>
        <dbReference type="ARBA" id="ARBA00004167"/>
    </source>
</evidence>
<dbReference type="GO" id="GO:0045296">
    <property type="term" value="F:cadherin binding"/>
    <property type="evidence" value="ECO:0007669"/>
    <property type="project" value="TreeGrafter"/>
</dbReference>
<dbReference type="InterPro" id="IPR039808">
    <property type="entry name" value="Cadherin"/>
</dbReference>
<dbReference type="GO" id="GO:0005509">
    <property type="term" value="F:calcium ion binding"/>
    <property type="evidence" value="ECO:0007669"/>
    <property type="project" value="UniProtKB-UniRule"/>
</dbReference>
<sequence length="2806" mass="304144">MAHILRVIALAVFLISILHPELSCALPADWEDSNLSVDSAVEVNRVKRQSTGISRTIVPVNDSVEPGGFLFSAVNPPSPMERYAFDAPEPTELTIDATTGRVSLRVGQELSYARVDQRQINFTVLARTIDGRGLYRRMDFQLQLQPTSARPVFLPFSENIWTALYRQTATMDGAIVYQLRTSVPTNMTSALSYEFIPGMTNRSEGRFRVVPDLGYVVTKLNDGYPPAPKHYELGVRAVNNDSATPLTKYGYAFVRVYTTYQNPQFSQDSYTFYLYEESAGVSIGQVLCMSINNIWSTVTLSSKMGPDFNGVFSMSTNGVVSSLTRLDYDLPFAQKVWYFTAVCTENATDPSPRSSEVEVVIRLLDINDNRPYFQLPYYVKPTTTPESLAVNSEVYRVPGFDLDSAPNALLTYTLTGTNSAWFNVSTDPVTREAIIYVQSPLDYDILPVVTHTAQFVISVSDGVSTGVSAQPSATVFIPLQNSNDNAPQMRNFTASVQRKSTAGVIIIQLQAQDIDGSGVNYYFWTGAASAQYPSAGNPQLVIDEKTGIVTVGSATLSSATDARYEIPIRAIDDGSCDGCPPGATTPLRSEIGYLTLTVVDSNNVAPVFTNCPTTNPEFTEQSPVDTPLVQVNAVNQDGSTRGGIQYAIVYNTLISAPEDYFKVNATTGTISSNSVIDIEQIPMVTLKNYFWLTVRATNIFNGLSSYCTFQVNFIDINDEPPVFDQDEFFTRVIDSSLPSGSFVGEISAYDPDVPNTQMSTVQYFIVSSTPGATFTISSNNNLGTIRTSSILSGFSDKTIFTLTIEARNPVPLTGTTKTWNRKEYRIYVTTQRALLPPVVTTSPPESTITVKENFTLNAILFNMTASSQDGATRTYEWYEPGRANYVPTNAPFGRHFGMRSASSTSCTSNTCSVAVSRSFAFENYNVFYVRVRTSYKDRDPTIGEIYTDIYKRVLIEDVNNWWPNFITRSYIGRVFVLENAARNSFVTQAFAVDLDFTANFKRVVYSLDPAASNDSAYFSINPNTGAITTNTLPSTFNAEGTQTNFRLQVVASDSAPSSLEGVIGPNTKTLALAISVSDVNDNAPFFPRSGYSFSIREDAAIGTIVGRVNGSDLDANDLLRYKISSGDPTYRFITLVDTGDIVVAKPLSYFDTPSFSLTYTVSDGVNTATAQVNITVISVYNMAPSFIPSSFVNITNVTENSPAQTIWMLTARNRGTLPVSYSLTGRWTTSPTQYFSVNPTTGALSTTRPLDREESPVYRFNSIASNGLQQAYSVVEVWPIDANDNRPTWNFTSLFGMLPEGTAVGVPFMQLRTNDPDTSGTINFALVSNPTDGSEYVSVNSNGQVITTANLGIPDSERLPPKAPLGIFSFVVTVTDGVGSPVTGTASVSIVDVNDNPPVFDQAVYTVNVPEVTSVGENIFTAAATDADKIDDGQLTYQNLDYLDYFTVKNVPDINGGAVILNKQLDYENVTMPKSFVVRIRVTDSTPPPYTASCTLIINVVDSNDNAPVITFNPAATITRQEGPTSVGPTGVAFSATDADAVDTSFTFWVLPESDPFSNLQLATSSTGGTINIQTALNREVWNPPASGDAVHNYIIMVTDGRGMTGSATLTVTITDINNSPPYLLPPTGVTIMENSIVGTVAQPTGLRAEDKDTPPNGAPFTFSQDGSAGNNWTGNFVLDSSGQTFNIRSLKSFDRETDGKEFLLRVLIRDRGGLTGTGTVTVTIGDVDDNPTFSNGYKQVYVYIYEGNYDYWFNASTRIELGYAVVFDRDDWDRSLKTYTMSSQQYFEMDSLGGVTLKGGTPANNYTINVEVKDAQGVTAWCRFDVTVNVLPNDALANSGSMVIDNMDSDAFVRRERVPSSQTLGKDNFPDYISSAYDNFKITLANLLGTRFDKTHIFYVADIPGSRSIIVRFTASGSPFYLASRLAGLVSVNSETFTKMLARYNATMRMTPYDGCRSETDGPAMCSSGCKNVLNIEGSNTTSVLHNSTALIGITITTVAQCGCQAAARVAPSRCGLGSCFHDGNCTNVAGSNTFTCQCPAGYEGPRCERLQVGFSTADSFLALTPLPGGCMNFHLRFYFITNQVAARVLLLYTGISGVSNSLASSITMKDFLAIELVNGKPQVTIELGSGVSTGGLHNVTSAPALNDSKWHRIDLFLRDRQVVLKVDGCQGAPTSLDGDPTAPNLSNCLAYWTVAGVSKKLNVASFPLYLGGRNSIASANQYPASLSTTGFIGAVAKLMFNSAYYDLYTGPRAWYSGATNDYVPLTASCNSSDGTRLCQNGWCWGALGGAVGSGSCVCYSGYRKDASGRCSVPLEVSELKTNSYMLLKVKSALTAAYTKQGVKLDVQFRTRSTDGTLLRVTSSDPYRPELMELLLRRSQLVYVQNMGDYVYREVVLPNANVSDGAWHWVQVRRTLRDVELSLDNGEDYNYAYRLGNLTSNYNYIVFGDLASVGAQLTSNSTGLSISPPSTDLVDTCVSTVRIDEAWLPVQAGLGTNSAAMATMSASSSIVSGCANDLAAVCPASATCPATMVCLPAWRPMFIPVCGCESSFILYNGQCRAAGACLYTNPCVNGVCSLVGGLPRCTCNAGWQGDRCDVAAFALGSASLIVILVLLGLFVLLLLAFLIWYCCLAGRKGENLLLDAPFENVIDYNEEGGGQEDKLNFDMTQLRVLVSDTTVVKQTVTNVQSSRTDFNSMLQSRLALADAGPQPTPFDGVLDYEYEGRGAVADDLDSIVSGDNGDPQSYEFLTAWGPKFTSVAQIYTCRPDDADDLGSEADVDDLVAMATAGRGEIVTATTVTATRRS</sequence>
<evidence type="ECO:0000256" key="8">
    <source>
        <dbReference type="ARBA" id="ARBA00023157"/>
    </source>
</evidence>
<evidence type="ECO:0000256" key="2">
    <source>
        <dbReference type="ARBA" id="ARBA00022692"/>
    </source>
</evidence>
<dbReference type="PROSITE" id="PS50026">
    <property type="entry name" value="EGF_3"/>
    <property type="match status" value="2"/>
</dbReference>
<dbReference type="InterPro" id="IPR015919">
    <property type="entry name" value="Cadherin-like_sf"/>
</dbReference>
<keyword evidence="11" id="KW-0130">Cell adhesion</keyword>
<feature type="domain" description="Cadherin" evidence="17">
    <location>
        <begin position="1189"/>
        <end position="1289"/>
    </location>
</feature>
<evidence type="ECO:0000256" key="10">
    <source>
        <dbReference type="PROSITE-ProRule" id="PRU00076"/>
    </source>
</evidence>
<evidence type="ECO:0000313" key="19">
    <source>
        <dbReference type="Proteomes" id="UP000215902"/>
    </source>
</evidence>
<evidence type="ECO:0000256" key="7">
    <source>
        <dbReference type="ARBA" id="ARBA00023136"/>
    </source>
</evidence>
<evidence type="ECO:0000256" key="6">
    <source>
        <dbReference type="ARBA" id="ARBA00022989"/>
    </source>
</evidence>
<feature type="domain" description="Laminin G" evidence="15">
    <location>
        <begin position="2052"/>
        <end position="2271"/>
    </location>
</feature>
<evidence type="ECO:0000259" key="16">
    <source>
        <dbReference type="PROSITE" id="PS50026"/>
    </source>
</evidence>
<dbReference type="Gene3D" id="2.60.40.60">
    <property type="entry name" value="Cadherins"/>
    <property type="match status" value="12"/>
</dbReference>
<dbReference type="Gene3D" id="4.10.900.10">
    <property type="entry name" value="TCF3-CBD (Catenin binding domain)"/>
    <property type="match status" value="1"/>
</dbReference>
<evidence type="ECO:0000256" key="13">
    <source>
        <dbReference type="SAM" id="Phobius"/>
    </source>
</evidence>
<evidence type="ECO:0000256" key="5">
    <source>
        <dbReference type="ARBA" id="ARBA00022837"/>
    </source>
</evidence>
<dbReference type="InterPro" id="IPR002126">
    <property type="entry name" value="Cadherin-like_dom"/>
</dbReference>
<evidence type="ECO:0000256" key="12">
    <source>
        <dbReference type="RuleBase" id="RU004357"/>
    </source>
</evidence>
<evidence type="ECO:0000256" key="3">
    <source>
        <dbReference type="ARBA" id="ARBA00022729"/>
    </source>
</evidence>
<comment type="caution">
    <text evidence="18">The sequence shown here is derived from an EMBL/GenBank/DDBJ whole genome shotgun (WGS) entry which is preliminary data.</text>
</comment>
<feature type="chain" id="PRO_5012650479" description="Protocadherin Fat 4" evidence="14">
    <location>
        <begin position="26"/>
        <end position="2806"/>
    </location>
</feature>
<comment type="caution">
    <text evidence="10">Lacks conserved residue(s) required for the propagation of feature annotation.</text>
</comment>
<gene>
    <name evidence="18" type="ORF">BOX15_Mlig015809g2</name>
</gene>
<dbReference type="PANTHER" id="PTHR24027">
    <property type="entry name" value="CADHERIN-23"/>
    <property type="match status" value="1"/>
</dbReference>
<dbReference type="GO" id="GO:0008013">
    <property type="term" value="F:beta-catenin binding"/>
    <property type="evidence" value="ECO:0007669"/>
    <property type="project" value="TreeGrafter"/>
</dbReference>
<dbReference type="CDD" id="cd11304">
    <property type="entry name" value="Cadherin_repeat"/>
    <property type="match status" value="11"/>
</dbReference>
<feature type="domain" description="Cadherin" evidence="17">
    <location>
        <begin position="488"/>
        <end position="608"/>
    </location>
</feature>
<dbReference type="PROSITE" id="PS50268">
    <property type="entry name" value="CADHERIN_2"/>
    <property type="match status" value="12"/>
</dbReference>
<feature type="disulfide bond" evidence="10">
    <location>
        <begin position="2040"/>
        <end position="2049"/>
    </location>
</feature>
<keyword evidence="6 13" id="KW-1133">Transmembrane helix</keyword>
<dbReference type="Pfam" id="PF00054">
    <property type="entry name" value="Laminin_G_1"/>
    <property type="match status" value="1"/>
</dbReference>
<feature type="domain" description="Laminin G" evidence="15">
    <location>
        <begin position="2318"/>
        <end position="2515"/>
    </location>
</feature>
<feature type="domain" description="Cadherin" evidence="17">
    <location>
        <begin position="1401"/>
        <end position="1510"/>
    </location>
</feature>
<dbReference type="Pfam" id="PF02210">
    <property type="entry name" value="Laminin_G_2"/>
    <property type="match status" value="1"/>
</dbReference>
<accession>A0A267EDW3</accession>
<dbReference type="SMART" id="SM00282">
    <property type="entry name" value="LamG"/>
    <property type="match status" value="2"/>
</dbReference>
<dbReference type="GO" id="GO:0016477">
    <property type="term" value="P:cell migration"/>
    <property type="evidence" value="ECO:0007669"/>
    <property type="project" value="TreeGrafter"/>
</dbReference>
<feature type="domain" description="Cadherin" evidence="17">
    <location>
        <begin position="1087"/>
        <end position="1186"/>
    </location>
</feature>
<dbReference type="InterPro" id="IPR000233">
    <property type="entry name" value="Cadherin_Y-type_LIR"/>
</dbReference>
<organism evidence="18 19">
    <name type="scientific">Macrostomum lignano</name>
    <dbReference type="NCBI Taxonomy" id="282301"/>
    <lineage>
        <taxon>Eukaryota</taxon>
        <taxon>Metazoa</taxon>
        <taxon>Spiralia</taxon>
        <taxon>Lophotrochozoa</taxon>
        <taxon>Platyhelminthes</taxon>
        <taxon>Rhabditophora</taxon>
        <taxon>Macrostomorpha</taxon>
        <taxon>Macrostomida</taxon>
        <taxon>Macrostomidae</taxon>
        <taxon>Macrostomum</taxon>
    </lineage>
</organism>
<keyword evidence="19" id="KW-1185">Reference proteome</keyword>
<dbReference type="OrthoDB" id="6079678at2759"/>
<comment type="subcellular location">
    <subcellularLocation>
        <location evidence="11">Cell membrane</location>
        <topology evidence="11">Single-pass type I membrane protein</topology>
    </subcellularLocation>
    <subcellularLocation>
        <location evidence="1">Membrane</location>
        <topology evidence="1">Single-pass membrane protein</topology>
    </subcellularLocation>
</comment>
<feature type="disulfide bond" evidence="10">
    <location>
        <begin position="2588"/>
        <end position="2597"/>
    </location>
</feature>
<evidence type="ECO:0000256" key="14">
    <source>
        <dbReference type="SAM" id="SignalP"/>
    </source>
</evidence>
<feature type="domain" description="EGF-like" evidence="16">
    <location>
        <begin position="2012"/>
        <end position="2050"/>
    </location>
</feature>
<dbReference type="SMART" id="SM00112">
    <property type="entry name" value="CA"/>
    <property type="match status" value="11"/>
</dbReference>
<feature type="domain" description="Cadherin" evidence="17">
    <location>
        <begin position="725"/>
        <end position="839"/>
    </location>
</feature>
<dbReference type="InterPro" id="IPR013320">
    <property type="entry name" value="ConA-like_dom_sf"/>
</dbReference>
<feature type="domain" description="Cadherin" evidence="17">
    <location>
        <begin position="976"/>
        <end position="1086"/>
    </location>
</feature>
<dbReference type="GO" id="GO:0016342">
    <property type="term" value="C:catenin complex"/>
    <property type="evidence" value="ECO:0007669"/>
    <property type="project" value="TreeGrafter"/>
</dbReference>
<reference evidence="18 19" key="1">
    <citation type="submission" date="2017-06" db="EMBL/GenBank/DDBJ databases">
        <title>A platform for efficient transgenesis in Macrostomum lignano, a flatworm model organism for stem cell research.</title>
        <authorList>
            <person name="Berezikov E."/>
        </authorList>
    </citation>
    <scope>NUCLEOTIDE SEQUENCE [LARGE SCALE GENOMIC DNA]</scope>
    <source>
        <strain evidence="18">DV1</strain>
        <tissue evidence="18">Whole organism</tissue>
    </source>
</reference>
<dbReference type="PROSITE" id="PS00232">
    <property type="entry name" value="CADHERIN_1"/>
    <property type="match status" value="3"/>
</dbReference>
<evidence type="ECO:0000313" key="18">
    <source>
        <dbReference type="EMBL" id="PAA59753.1"/>
    </source>
</evidence>
<feature type="domain" description="Cadherin" evidence="17">
    <location>
        <begin position="1624"/>
        <end position="1734"/>
    </location>
</feature>
<dbReference type="PANTHER" id="PTHR24027:SF422">
    <property type="entry name" value="CADHERIN DOMAIN-CONTAINING PROTEIN"/>
    <property type="match status" value="1"/>
</dbReference>
<evidence type="ECO:0000256" key="4">
    <source>
        <dbReference type="ARBA" id="ARBA00022737"/>
    </source>
</evidence>
<dbReference type="SUPFAM" id="SSF49313">
    <property type="entry name" value="Cadherin-like"/>
    <property type="match status" value="12"/>
</dbReference>
<proteinExistence type="predicted"/>
<evidence type="ECO:0008006" key="20">
    <source>
        <dbReference type="Google" id="ProtNLM"/>
    </source>
</evidence>
<dbReference type="Pfam" id="PF00028">
    <property type="entry name" value="Cadherin"/>
    <property type="match status" value="4"/>
</dbReference>
<keyword evidence="7 13" id="KW-0472">Membrane</keyword>
<feature type="transmembrane region" description="Helical" evidence="13">
    <location>
        <begin position="2599"/>
        <end position="2632"/>
    </location>
</feature>
<dbReference type="PROSITE" id="PS50025">
    <property type="entry name" value="LAM_G_DOMAIN"/>
    <property type="match status" value="2"/>
</dbReference>
<dbReference type="SMART" id="SM00181">
    <property type="entry name" value="EGF"/>
    <property type="match status" value="3"/>
</dbReference>
<evidence type="ECO:0000256" key="9">
    <source>
        <dbReference type="PROSITE-ProRule" id="PRU00043"/>
    </source>
</evidence>
<dbReference type="InterPro" id="IPR027397">
    <property type="entry name" value="Catenin-bd_sf"/>
</dbReference>
<keyword evidence="4" id="KW-0677">Repeat</keyword>
<dbReference type="PRINTS" id="PR00205">
    <property type="entry name" value="CADHERIN"/>
</dbReference>
<name>A0A267EDW3_9PLAT</name>
<dbReference type="PROSITE" id="PS01186">
    <property type="entry name" value="EGF_2"/>
    <property type="match status" value="2"/>
</dbReference>